<dbReference type="InterPro" id="IPR036514">
    <property type="entry name" value="SGNH_hydro_sf"/>
</dbReference>
<dbReference type="SUPFAM" id="SSF52266">
    <property type="entry name" value="SGNH hydrolase"/>
    <property type="match status" value="1"/>
</dbReference>
<evidence type="ECO:0000313" key="2">
    <source>
        <dbReference type="Proteomes" id="UP001177769"/>
    </source>
</evidence>
<gene>
    <name evidence="1" type="ORF">PFX98_20970</name>
</gene>
<evidence type="ECO:0000313" key="1">
    <source>
        <dbReference type="EMBL" id="WIT11343.1"/>
    </source>
</evidence>
<protein>
    <submittedName>
        <fullName evidence="1">SGNH/GDSL hydrolase family protein</fullName>
    </submittedName>
</protein>
<proteinExistence type="predicted"/>
<accession>A0AA95NFW4</accession>
<dbReference type="Gene3D" id="3.40.50.1110">
    <property type="entry name" value="SGNH hydrolase"/>
    <property type="match status" value="1"/>
</dbReference>
<sequence>MHTNDTSQASAQLGCSWGMYGIWQAWMVTRTWARDCGLVLAGAAIAGAMQWAIGPSERDHGPSCLAQAVGQLERLERNSAPASVVFLGSSTFAGMDVRRVLPQALNLSAGGGTLAEFSRRLFAAHVLSDAKALVINLGFNDVLKDCKALTEADWSTGLAALPSTPSLLLVGLQGVGPVAQEHHCQGRLNHLLAQSNLALEAACRQRARCSFTPNPVEASSPARRGPLQAEDEIHLSPAGYELLHQRIRSGLQTLGIPAPAASDRL</sequence>
<name>A0AA95NFW4_9BURK</name>
<dbReference type="GO" id="GO:0016788">
    <property type="term" value="F:hydrolase activity, acting on ester bonds"/>
    <property type="evidence" value="ECO:0007669"/>
    <property type="project" value="UniProtKB-ARBA"/>
</dbReference>
<dbReference type="KEGG" id="pais:PFX98_20970"/>
<organism evidence="1 2">
    <name type="scientific">Paucibacter sediminis</name>
    <dbReference type="NCBI Taxonomy" id="3019553"/>
    <lineage>
        <taxon>Bacteria</taxon>
        <taxon>Pseudomonadati</taxon>
        <taxon>Pseudomonadota</taxon>
        <taxon>Betaproteobacteria</taxon>
        <taxon>Burkholderiales</taxon>
        <taxon>Sphaerotilaceae</taxon>
        <taxon>Roseateles</taxon>
    </lineage>
</organism>
<keyword evidence="1" id="KW-0378">Hydrolase</keyword>
<dbReference type="AlphaFoldDB" id="A0AA95NFW4"/>
<dbReference type="RefSeq" id="WP_285232425.1">
    <property type="nucleotide sequence ID" value="NZ_CP116346.1"/>
</dbReference>
<dbReference type="Proteomes" id="UP001177769">
    <property type="component" value="Chromosome"/>
</dbReference>
<keyword evidence="2" id="KW-1185">Reference proteome</keyword>
<dbReference type="EMBL" id="CP116346">
    <property type="protein sequence ID" value="WIT11343.1"/>
    <property type="molecule type" value="Genomic_DNA"/>
</dbReference>
<reference evidence="1" key="1">
    <citation type="submission" date="2023-01" db="EMBL/GenBank/DDBJ databases">
        <title>Whole genome sequence of Paucibacter sp. S2-9 isolated from pond sediment.</title>
        <authorList>
            <person name="Jung J.Y."/>
        </authorList>
    </citation>
    <scope>NUCLEOTIDE SEQUENCE</scope>
    <source>
        <strain evidence="1">S2-9</strain>
    </source>
</reference>
<dbReference type="CDD" id="cd00229">
    <property type="entry name" value="SGNH_hydrolase"/>
    <property type="match status" value="1"/>
</dbReference>